<evidence type="ECO:0000313" key="2">
    <source>
        <dbReference type="EMBL" id="MBB4631815.1"/>
    </source>
</evidence>
<dbReference type="AlphaFoldDB" id="A0A7W7B2G0"/>
<accession>A0A7W7B2G0</accession>
<organism evidence="2 3">
    <name type="scientific">Sphingosinicella soli</name>
    <dbReference type="NCBI Taxonomy" id="333708"/>
    <lineage>
        <taxon>Bacteria</taxon>
        <taxon>Pseudomonadati</taxon>
        <taxon>Pseudomonadota</taxon>
        <taxon>Alphaproteobacteria</taxon>
        <taxon>Sphingomonadales</taxon>
        <taxon>Sphingosinicellaceae</taxon>
        <taxon>Sphingosinicella</taxon>
    </lineage>
</organism>
<dbReference type="RefSeq" id="WP_184067184.1">
    <property type="nucleotide sequence ID" value="NZ_JACHNZ010000013.1"/>
</dbReference>
<comment type="caution">
    <text evidence="2">The sequence shown here is derived from an EMBL/GenBank/DDBJ whole genome shotgun (WGS) entry which is preliminary data.</text>
</comment>
<feature type="region of interest" description="Disordered" evidence="1">
    <location>
        <begin position="45"/>
        <end position="90"/>
    </location>
</feature>
<dbReference type="Proteomes" id="UP000566324">
    <property type="component" value="Unassembled WGS sequence"/>
</dbReference>
<evidence type="ECO:0000313" key="3">
    <source>
        <dbReference type="Proteomes" id="UP000566324"/>
    </source>
</evidence>
<feature type="compositionally biased region" description="Low complexity" evidence="1">
    <location>
        <begin position="64"/>
        <end position="79"/>
    </location>
</feature>
<evidence type="ECO:0000256" key="1">
    <source>
        <dbReference type="SAM" id="MobiDB-lite"/>
    </source>
</evidence>
<dbReference type="EMBL" id="JACHNZ010000013">
    <property type="protein sequence ID" value="MBB4631815.1"/>
    <property type="molecule type" value="Genomic_DNA"/>
</dbReference>
<name>A0A7W7B2G0_9SPHN</name>
<keyword evidence="3" id="KW-1185">Reference proteome</keyword>
<protein>
    <submittedName>
        <fullName evidence="2">Uncharacterized protein</fullName>
    </submittedName>
</protein>
<proteinExistence type="predicted"/>
<reference evidence="2 3" key="1">
    <citation type="submission" date="2020-08" db="EMBL/GenBank/DDBJ databases">
        <title>Genomic Encyclopedia of Type Strains, Phase IV (KMG-IV): sequencing the most valuable type-strain genomes for metagenomic binning, comparative biology and taxonomic classification.</title>
        <authorList>
            <person name="Goeker M."/>
        </authorList>
    </citation>
    <scope>NUCLEOTIDE SEQUENCE [LARGE SCALE GENOMIC DNA]</scope>
    <source>
        <strain evidence="2 3">DSM 17328</strain>
    </source>
</reference>
<sequence>MNRVRLGLTGLALVFLLVMAAAILLRPPSEPEPKAKEDTLATLGVAPGADKNAEPAPEQPPAVLDTPPLDTPEPLTDPLVIDESRDLTEI</sequence>
<gene>
    <name evidence="2" type="ORF">GGQ98_001431</name>
</gene>